<organism evidence="1 2">
    <name type="scientific">Sphingomonas abietis</name>
    <dbReference type="NCBI Taxonomy" id="3012344"/>
    <lineage>
        <taxon>Bacteria</taxon>
        <taxon>Pseudomonadati</taxon>
        <taxon>Pseudomonadota</taxon>
        <taxon>Alphaproteobacteria</taxon>
        <taxon>Sphingomonadales</taxon>
        <taxon>Sphingomonadaceae</taxon>
        <taxon>Sphingomonas</taxon>
    </lineage>
</organism>
<sequence>MMGLERAAELLGGQEKLARVLGISSRQLRKKISAEAPISDLDVRLTVDALTRRAELMGELAARMSALIVRETA</sequence>
<dbReference type="InterPro" id="IPR010982">
    <property type="entry name" value="Lambda_DNA-bd_dom_sf"/>
</dbReference>
<dbReference type="Gene3D" id="1.10.260.40">
    <property type="entry name" value="lambda repressor-like DNA-binding domains"/>
    <property type="match status" value="1"/>
</dbReference>
<evidence type="ECO:0000313" key="1">
    <source>
        <dbReference type="EMBL" id="WBO23958.1"/>
    </source>
</evidence>
<reference evidence="1 2" key="1">
    <citation type="submission" date="2022-12" db="EMBL/GenBank/DDBJ databases">
        <title>Sphingomonas abieness sp. nov., an endophytic bacterium isolated from Abies koreana.</title>
        <authorList>
            <person name="Jiang L."/>
            <person name="Lee J."/>
        </authorList>
    </citation>
    <scope>NUCLEOTIDE SEQUENCE [LARGE SCALE GENOMIC DNA]</scope>
    <source>
        <strain evidence="2">PAMB 00755</strain>
    </source>
</reference>
<dbReference type="Proteomes" id="UP001210865">
    <property type="component" value="Chromosome"/>
</dbReference>
<accession>A0ABY7NRE8</accession>
<dbReference type="RefSeq" id="WP_270078587.1">
    <property type="nucleotide sequence ID" value="NZ_CP115174.1"/>
</dbReference>
<gene>
    <name evidence="1" type="ORF">PBT88_07565</name>
</gene>
<evidence type="ECO:0000313" key="2">
    <source>
        <dbReference type="Proteomes" id="UP001210865"/>
    </source>
</evidence>
<proteinExistence type="predicted"/>
<protein>
    <recommendedName>
        <fullName evidence="3">DNA binding HTH domain-containing protein</fullName>
    </recommendedName>
</protein>
<dbReference type="EMBL" id="CP115174">
    <property type="protein sequence ID" value="WBO23958.1"/>
    <property type="molecule type" value="Genomic_DNA"/>
</dbReference>
<evidence type="ECO:0008006" key="3">
    <source>
        <dbReference type="Google" id="ProtNLM"/>
    </source>
</evidence>
<keyword evidence="2" id="KW-1185">Reference proteome</keyword>
<name>A0ABY7NRE8_9SPHN</name>